<evidence type="ECO:0000259" key="4">
    <source>
        <dbReference type="PROSITE" id="PS51183"/>
    </source>
</evidence>
<keyword evidence="1" id="KW-0479">Metal-binding</keyword>
<keyword evidence="7" id="KW-1185">Reference proteome</keyword>
<dbReference type="EMBL" id="JAAARO010000015">
    <property type="protein sequence ID" value="KAF5735435.1"/>
    <property type="molecule type" value="Genomic_DNA"/>
</dbReference>
<dbReference type="PANTHER" id="PTHR10694">
    <property type="entry name" value="LYSINE-SPECIFIC DEMETHYLASE"/>
    <property type="match status" value="1"/>
</dbReference>
<dbReference type="InterPro" id="IPR003347">
    <property type="entry name" value="JmjC_dom"/>
</dbReference>
<sequence length="543" mass="61200">MGSRIALELADAASQKTERTSNCFPSCQMKRTPKSSTSLPGPNSILVEKYDLADLEWTDDILECPIYHPSETEFEDPFTYLQSIAPEASNYGICKIVSPFKATIPAKDVLRHYKFSTLVQPLQLAGRVGKDMVKFTEQKRKYTLATFRKKANKGNARRLPHYRELSPSDVEKNFWLEMSRGKRTVEYAVNVEGSAFSCHAIDQLGKSKWNLKVLLLCVMLVLLITLTCIQGITYPMLYIGMLYSTFAWHVEDHYLNSINYHHTGAPKTWYGVPGDEAILLEKVTKNHVYSSDVISADGDDGVFKALAKKTTMFSPIILMKNGVDVYKTVQKPGEFVITFPRAYHAGFSHGFNCGEAVNFAVGDWFPFGAAATKRYAFLSMRGIIPHEELLCREAVLLFKSSKSEGFDCATVDLHLSSAVVVILLPAFSMKLSHYNVNVERNALFVLEKTLTTSEMRLRSLRVKEDCSRIIKKWNVPLLLRTPQFQGRDDQVVATTYAKEAAVVPGIDEKNIELNEEKTSETGCNKFFGLAYSRRSKRARKSCM</sequence>
<dbReference type="PANTHER" id="PTHR10694:SF33">
    <property type="entry name" value="LYSINE-SPECIFIC DEMETHYLASE 5"/>
    <property type="match status" value="1"/>
</dbReference>
<evidence type="ECO:0000256" key="1">
    <source>
        <dbReference type="ARBA" id="ARBA00022723"/>
    </source>
</evidence>
<evidence type="ECO:0000313" key="7">
    <source>
        <dbReference type="Proteomes" id="UP000593562"/>
    </source>
</evidence>
<dbReference type="GO" id="GO:0000785">
    <property type="term" value="C:chromatin"/>
    <property type="evidence" value="ECO:0007669"/>
    <property type="project" value="TreeGrafter"/>
</dbReference>
<dbReference type="SMART" id="SM00558">
    <property type="entry name" value="JmjC"/>
    <property type="match status" value="1"/>
</dbReference>
<feature type="transmembrane region" description="Helical" evidence="3">
    <location>
        <begin position="213"/>
        <end position="237"/>
    </location>
</feature>
<dbReference type="SUPFAM" id="SSF51197">
    <property type="entry name" value="Clavaminate synthase-like"/>
    <property type="match status" value="1"/>
</dbReference>
<feature type="domain" description="JmjC" evidence="5">
    <location>
        <begin position="203"/>
        <end position="376"/>
    </location>
</feature>
<proteinExistence type="predicted"/>
<evidence type="ECO:0000256" key="3">
    <source>
        <dbReference type="SAM" id="Phobius"/>
    </source>
</evidence>
<dbReference type="PROSITE" id="PS51183">
    <property type="entry name" value="JMJN"/>
    <property type="match status" value="1"/>
</dbReference>
<dbReference type="GO" id="GO:0046872">
    <property type="term" value="F:metal ion binding"/>
    <property type="evidence" value="ECO:0007669"/>
    <property type="project" value="UniProtKB-KW"/>
</dbReference>
<dbReference type="Proteomes" id="UP000593562">
    <property type="component" value="Unassembled WGS sequence"/>
</dbReference>
<name>A0A7J7CMV2_TRIWF</name>
<reference evidence="6 7" key="1">
    <citation type="journal article" date="2020" name="Nat. Commun.">
        <title>Genome of Tripterygium wilfordii and identification of cytochrome P450 involved in triptolide biosynthesis.</title>
        <authorList>
            <person name="Tu L."/>
            <person name="Su P."/>
            <person name="Zhang Z."/>
            <person name="Gao L."/>
            <person name="Wang J."/>
            <person name="Hu T."/>
            <person name="Zhou J."/>
            <person name="Zhang Y."/>
            <person name="Zhao Y."/>
            <person name="Liu Y."/>
            <person name="Song Y."/>
            <person name="Tong Y."/>
            <person name="Lu Y."/>
            <person name="Yang J."/>
            <person name="Xu C."/>
            <person name="Jia M."/>
            <person name="Peters R.J."/>
            <person name="Huang L."/>
            <person name="Gao W."/>
        </authorList>
    </citation>
    <scope>NUCLEOTIDE SEQUENCE [LARGE SCALE GENOMIC DNA]</scope>
    <source>
        <strain evidence="7">cv. XIE 37</strain>
        <tissue evidence="6">Leaf</tissue>
    </source>
</reference>
<evidence type="ECO:0000259" key="5">
    <source>
        <dbReference type="PROSITE" id="PS51184"/>
    </source>
</evidence>
<comment type="caution">
    <text evidence="6">The sequence shown here is derived from an EMBL/GenBank/DDBJ whole genome shotgun (WGS) entry which is preliminary data.</text>
</comment>
<protein>
    <submittedName>
        <fullName evidence="6">Putative transcription factor</fullName>
    </submittedName>
</protein>
<dbReference type="PROSITE" id="PS51184">
    <property type="entry name" value="JMJC"/>
    <property type="match status" value="1"/>
</dbReference>
<dbReference type="InParanoid" id="A0A7J7CMV2"/>
<gene>
    <name evidence="6" type="ORF">HS088_TW15G00941</name>
</gene>
<dbReference type="SMART" id="SM00545">
    <property type="entry name" value="JmjN"/>
    <property type="match status" value="1"/>
</dbReference>
<keyword evidence="2" id="KW-0408">Iron</keyword>
<dbReference type="GO" id="GO:0005634">
    <property type="term" value="C:nucleus"/>
    <property type="evidence" value="ECO:0007669"/>
    <property type="project" value="TreeGrafter"/>
</dbReference>
<organism evidence="6 7">
    <name type="scientific">Tripterygium wilfordii</name>
    <name type="common">Thunder God vine</name>
    <dbReference type="NCBI Taxonomy" id="458696"/>
    <lineage>
        <taxon>Eukaryota</taxon>
        <taxon>Viridiplantae</taxon>
        <taxon>Streptophyta</taxon>
        <taxon>Embryophyta</taxon>
        <taxon>Tracheophyta</taxon>
        <taxon>Spermatophyta</taxon>
        <taxon>Magnoliopsida</taxon>
        <taxon>eudicotyledons</taxon>
        <taxon>Gunneridae</taxon>
        <taxon>Pentapetalae</taxon>
        <taxon>rosids</taxon>
        <taxon>fabids</taxon>
        <taxon>Celastrales</taxon>
        <taxon>Celastraceae</taxon>
        <taxon>Tripterygium</taxon>
    </lineage>
</organism>
<dbReference type="GO" id="GO:0141052">
    <property type="term" value="F:histone H3 demethylase activity"/>
    <property type="evidence" value="ECO:0007669"/>
    <property type="project" value="UniProtKB-ARBA"/>
</dbReference>
<keyword evidence="3" id="KW-0812">Transmembrane</keyword>
<dbReference type="GO" id="GO:0010468">
    <property type="term" value="P:regulation of gene expression"/>
    <property type="evidence" value="ECO:0007669"/>
    <property type="project" value="TreeGrafter"/>
</dbReference>
<evidence type="ECO:0000256" key="2">
    <source>
        <dbReference type="ARBA" id="ARBA00023004"/>
    </source>
</evidence>
<keyword evidence="3" id="KW-1133">Transmembrane helix</keyword>
<dbReference type="InterPro" id="IPR003349">
    <property type="entry name" value="JmjN"/>
</dbReference>
<dbReference type="Gene3D" id="2.60.120.650">
    <property type="entry name" value="Cupin"/>
    <property type="match status" value="1"/>
</dbReference>
<keyword evidence="3" id="KW-0472">Membrane</keyword>
<dbReference type="AlphaFoldDB" id="A0A7J7CMV2"/>
<dbReference type="Pfam" id="PF02375">
    <property type="entry name" value="JmjN"/>
    <property type="match status" value="1"/>
</dbReference>
<evidence type="ECO:0000313" key="6">
    <source>
        <dbReference type="EMBL" id="KAF5735435.1"/>
    </source>
</evidence>
<accession>A0A7J7CMV2</accession>
<feature type="domain" description="JmjN" evidence="4">
    <location>
        <begin position="64"/>
        <end position="105"/>
    </location>
</feature>
<dbReference type="Pfam" id="PF02373">
    <property type="entry name" value="JmjC"/>
    <property type="match status" value="1"/>
</dbReference>